<dbReference type="SUPFAM" id="SSF103088">
    <property type="entry name" value="OmpA-like"/>
    <property type="match status" value="1"/>
</dbReference>
<evidence type="ECO:0000259" key="9">
    <source>
        <dbReference type="PROSITE" id="PS51123"/>
    </source>
</evidence>
<keyword evidence="3" id="KW-1003">Cell membrane</keyword>
<feature type="transmembrane region" description="Helical" evidence="8">
    <location>
        <begin position="20"/>
        <end position="42"/>
    </location>
</feature>
<sequence>MISKRAKTEQAKPGLPSWMITFSDLVTLLMTFFIVLVSMASLTDIYKRKVAIGSVSGTFGTGAPSMSDLTTVDTRTQVDPGPINVFKDLSPVKEHLWEDPDKDLRFESNRFMQRLSIGADALFAPGSSELTEKGRSLLDRLRPVVMESAHPLGLSGHASGGMDEFGPDYLAKPWIKVDFSWELSLARVMAVYKYFVETGVEPEKLRLEAFGRFRPRVTTEDPGERLTNRRVEITLDRRIGSWSHEMAAQAVREDSAQKPTDSYRIKDFLFRFDLPGKP</sequence>
<protein>
    <submittedName>
        <fullName evidence="10">Chemotaxis protein MotB</fullName>
    </submittedName>
</protein>
<accession>A0A8G2C1W1</accession>
<dbReference type="OrthoDB" id="5469916at2"/>
<comment type="caution">
    <text evidence="10">The sequence shown here is derived from an EMBL/GenBank/DDBJ whole genome shotgun (WGS) entry which is preliminary data.</text>
</comment>
<dbReference type="AlphaFoldDB" id="A0A8G2C1W1"/>
<evidence type="ECO:0000313" key="11">
    <source>
        <dbReference type="Proteomes" id="UP000199581"/>
    </source>
</evidence>
<dbReference type="Proteomes" id="UP000199581">
    <property type="component" value="Unassembled WGS sequence"/>
</dbReference>
<evidence type="ECO:0000256" key="5">
    <source>
        <dbReference type="ARBA" id="ARBA00022989"/>
    </source>
</evidence>
<dbReference type="Gene3D" id="3.30.1330.60">
    <property type="entry name" value="OmpA-like domain"/>
    <property type="match status" value="1"/>
</dbReference>
<name>A0A8G2C1W1_DESNO</name>
<keyword evidence="5 8" id="KW-1133">Transmembrane helix</keyword>
<dbReference type="CDD" id="cd07185">
    <property type="entry name" value="OmpA_C-like"/>
    <property type="match status" value="1"/>
</dbReference>
<evidence type="ECO:0000256" key="8">
    <source>
        <dbReference type="SAM" id="Phobius"/>
    </source>
</evidence>
<feature type="domain" description="OmpA-like" evidence="9">
    <location>
        <begin position="110"/>
        <end position="239"/>
    </location>
</feature>
<dbReference type="InterPro" id="IPR036737">
    <property type="entry name" value="OmpA-like_sf"/>
</dbReference>
<evidence type="ECO:0000256" key="7">
    <source>
        <dbReference type="PROSITE-ProRule" id="PRU00473"/>
    </source>
</evidence>
<dbReference type="RefSeq" id="WP_092190675.1">
    <property type="nucleotide sequence ID" value="NZ_FOTO01000003.1"/>
</dbReference>
<reference evidence="10 11" key="1">
    <citation type="submission" date="2016-10" db="EMBL/GenBank/DDBJ databases">
        <authorList>
            <person name="Varghese N."/>
            <person name="Submissions S."/>
        </authorList>
    </citation>
    <scope>NUCLEOTIDE SEQUENCE [LARGE SCALE GENOMIC DNA]</scope>
    <source>
        <strain evidence="10 11">DSM 1741</strain>
    </source>
</reference>
<organism evidence="10 11">
    <name type="scientific">Desulfomicrobium norvegicum (strain DSM 1741 / NCIMB 8310)</name>
    <name type="common">Desulfovibrio baculatus (strain Norway 4)</name>
    <name type="synonym">Desulfovibrio desulfuricans (strain Norway 4)</name>
    <dbReference type="NCBI Taxonomy" id="52561"/>
    <lineage>
        <taxon>Bacteria</taxon>
        <taxon>Pseudomonadati</taxon>
        <taxon>Thermodesulfobacteriota</taxon>
        <taxon>Desulfovibrionia</taxon>
        <taxon>Desulfovibrionales</taxon>
        <taxon>Desulfomicrobiaceae</taxon>
        <taxon>Desulfomicrobium</taxon>
    </lineage>
</organism>
<dbReference type="EMBL" id="FOTO01000003">
    <property type="protein sequence ID" value="SFL55551.1"/>
    <property type="molecule type" value="Genomic_DNA"/>
</dbReference>
<comment type="subcellular location">
    <subcellularLocation>
        <location evidence="1">Cell membrane</location>
        <topology evidence="1">Single-pass membrane protein</topology>
    </subcellularLocation>
</comment>
<dbReference type="InterPro" id="IPR050330">
    <property type="entry name" value="Bact_OuterMem_StrucFunc"/>
</dbReference>
<dbReference type="InterPro" id="IPR006665">
    <property type="entry name" value="OmpA-like"/>
</dbReference>
<dbReference type="PROSITE" id="PS51123">
    <property type="entry name" value="OMPA_2"/>
    <property type="match status" value="1"/>
</dbReference>
<keyword evidence="4 8" id="KW-0812">Transmembrane</keyword>
<keyword evidence="11" id="KW-1185">Reference proteome</keyword>
<dbReference type="InterPro" id="IPR025713">
    <property type="entry name" value="MotB-like_N_dom"/>
</dbReference>
<dbReference type="PANTHER" id="PTHR30329">
    <property type="entry name" value="STATOR ELEMENT OF FLAGELLAR MOTOR COMPLEX"/>
    <property type="match status" value="1"/>
</dbReference>
<keyword evidence="6 7" id="KW-0472">Membrane</keyword>
<dbReference type="Pfam" id="PF00691">
    <property type="entry name" value="OmpA"/>
    <property type="match status" value="1"/>
</dbReference>
<evidence type="ECO:0000256" key="3">
    <source>
        <dbReference type="ARBA" id="ARBA00022475"/>
    </source>
</evidence>
<evidence type="ECO:0000256" key="6">
    <source>
        <dbReference type="ARBA" id="ARBA00023136"/>
    </source>
</evidence>
<proteinExistence type="inferred from homology"/>
<evidence type="ECO:0000256" key="4">
    <source>
        <dbReference type="ARBA" id="ARBA00022692"/>
    </source>
</evidence>
<dbReference type="Pfam" id="PF13677">
    <property type="entry name" value="MotB_plug"/>
    <property type="match status" value="1"/>
</dbReference>
<gene>
    <name evidence="10" type="ORF">SAMN05421830_103256</name>
</gene>
<evidence type="ECO:0000256" key="2">
    <source>
        <dbReference type="ARBA" id="ARBA00008914"/>
    </source>
</evidence>
<comment type="similarity">
    <text evidence="2">Belongs to the MotB family.</text>
</comment>
<evidence type="ECO:0000313" key="10">
    <source>
        <dbReference type="EMBL" id="SFL55551.1"/>
    </source>
</evidence>
<dbReference type="PANTHER" id="PTHR30329:SF21">
    <property type="entry name" value="LIPOPROTEIN YIAD-RELATED"/>
    <property type="match status" value="1"/>
</dbReference>
<evidence type="ECO:0000256" key="1">
    <source>
        <dbReference type="ARBA" id="ARBA00004162"/>
    </source>
</evidence>
<dbReference type="GO" id="GO:0005886">
    <property type="term" value="C:plasma membrane"/>
    <property type="evidence" value="ECO:0007669"/>
    <property type="project" value="UniProtKB-SubCell"/>
</dbReference>